<evidence type="ECO:0000256" key="1">
    <source>
        <dbReference type="ARBA" id="ARBA00022690"/>
    </source>
</evidence>
<proteinExistence type="inferred from homology"/>
<evidence type="ECO:0000313" key="6">
    <source>
        <dbReference type="EMBL" id="KAG0558240.1"/>
    </source>
</evidence>
<dbReference type="InterPro" id="IPR027214">
    <property type="entry name" value="Cystatin"/>
</dbReference>
<protein>
    <recommendedName>
        <fullName evidence="3">Cysteine proteinase inhibitor</fullName>
    </recommendedName>
</protein>
<accession>A0A8T0GGU1</accession>
<comment type="similarity">
    <text evidence="3">Belongs to the cystatin family. Phytocystatin subfamily.</text>
</comment>
<dbReference type="CDD" id="cd00042">
    <property type="entry name" value="CY"/>
    <property type="match status" value="1"/>
</dbReference>
<keyword evidence="1 3" id="KW-0646">Protease inhibitor</keyword>
<gene>
    <name evidence="6" type="ORF">KC19_10G013700</name>
</gene>
<dbReference type="Gene3D" id="3.10.450.10">
    <property type="match status" value="2"/>
</dbReference>
<dbReference type="AlphaFoldDB" id="A0A8T0GGU1"/>
<feature type="domain" description="Cystatin" evidence="5">
    <location>
        <begin position="31"/>
        <end position="124"/>
    </location>
</feature>
<comment type="caution">
    <text evidence="6">The sequence shown here is derived from an EMBL/GenBank/DDBJ whole genome shotgun (WGS) entry which is preliminary data.</text>
</comment>
<dbReference type="SMART" id="SM00043">
    <property type="entry name" value="CY"/>
    <property type="match status" value="1"/>
</dbReference>
<evidence type="ECO:0000256" key="4">
    <source>
        <dbReference type="SAM" id="MobiDB-lite"/>
    </source>
</evidence>
<dbReference type="OrthoDB" id="1908104at2759"/>
<dbReference type="PANTHER" id="PTHR11413:SF103">
    <property type="entry name" value="CYSTEINE PROTEINASE INHIBITOR 12"/>
    <property type="match status" value="1"/>
</dbReference>
<keyword evidence="2 3" id="KW-0789">Thiol protease inhibitor</keyword>
<reference evidence="6" key="1">
    <citation type="submission" date="2020-06" db="EMBL/GenBank/DDBJ databases">
        <title>WGS assembly of Ceratodon purpureus strain R40.</title>
        <authorList>
            <person name="Carey S.B."/>
            <person name="Jenkins J."/>
            <person name="Shu S."/>
            <person name="Lovell J.T."/>
            <person name="Sreedasyam A."/>
            <person name="Maumus F."/>
            <person name="Tiley G.P."/>
            <person name="Fernandez-Pozo N."/>
            <person name="Barry K."/>
            <person name="Chen C."/>
            <person name="Wang M."/>
            <person name="Lipzen A."/>
            <person name="Daum C."/>
            <person name="Saski C.A."/>
            <person name="Payton A.C."/>
            <person name="Mcbreen J.C."/>
            <person name="Conrad R.E."/>
            <person name="Kollar L.M."/>
            <person name="Olsson S."/>
            <person name="Huttunen S."/>
            <person name="Landis J.B."/>
            <person name="Wickett N.J."/>
            <person name="Johnson M.G."/>
            <person name="Rensing S.A."/>
            <person name="Grimwood J."/>
            <person name="Schmutz J."/>
            <person name="Mcdaniel S.F."/>
        </authorList>
    </citation>
    <scope>NUCLEOTIDE SEQUENCE</scope>
    <source>
        <strain evidence="6">R40</strain>
    </source>
</reference>
<organism evidence="6 7">
    <name type="scientific">Ceratodon purpureus</name>
    <name type="common">Fire moss</name>
    <name type="synonym">Dicranum purpureum</name>
    <dbReference type="NCBI Taxonomy" id="3225"/>
    <lineage>
        <taxon>Eukaryota</taxon>
        <taxon>Viridiplantae</taxon>
        <taxon>Streptophyta</taxon>
        <taxon>Embryophyta</taxon>
        <taxon>Bryophyta</taxon>
        <taxon>Bryophytina</taxon>
        <taxon>Bryopsida</taxon>
        <taxon>Dicranidae</taxon>
        <taxon>Pseudoditrichales</taxon>
        <taxon>Ditrichaceae</taxon>
        <taxon>Ceratodon</taxon>
    </lineage>
</organism>
<feature type="region of interest" description="Disordered" evidence="4">
    <location>
        <begin position="142"/>
        <end position="161"/>
    </location>
</feature>
<dbReference type="GO" id="GO:0004869">
    <property type="term" value="F:cysteine-type endopeptidase inhibitor activity"/>
    <property type="evidence" value="ECO:0007669"/>
    <property type="project" value="UniProtKB-KW"/>
</dbReference>
<name>A0A8T0GGU1_CERPU</name>
<dbReference type="PANTHER" id="PTHR11413">
    <property type="entry name" value="CYSTATIN FAMILY MEMBER"/>
    <property type="match status" value="1"/>
</dbReference>
<evidence type="ECO:0000256" key="2">
    <source>
        <dbReference type="ARBA" id="ARBA00022704"/>
    </source>
</evidence>
<evidence type="ECO:0000256" key="3">
    <source>
        <dbReference type="RuleBase" id="RU362130"/>
    </source>
</evidence>
<dbReference type="Pfam" id="PF16845">
    <property type="entry name" value="SQAPI"/>
    <property type="match status" value="1"/>
</dbReference>
<dbReference type="InterPro" id="IPR018073">
    <property type="entry name" value="Prot_inh_cystat_CS"/>
</dbReference>
<dbReference type="SUPFAM" id="SSF54403">
    <property type="entry name" value="Cystatin/monellin"/>
    <property type="match status" value="2"/>
</dbReference>
<evidence type="ECO:0000259" key="5">
    <source>
        <dbReference type="SMART" id="SM00043"/>
    </source>
</evidence>
<sequence length="241" mass="26118">MHFALNVSSALVVGGAVVVLLLLSGNLKAATMLGGKKEVDVSDTNSLEIDELANFAVSEHNNRQNSLEKMNFSKVVSCHKQVVSGLMYHMVIEVEEASKPKQYEAKVWVKPGGGSKKLEEFKPKDGGLTSADLGVKSTGVPLTKVSRHSHGPPTGKQTVPTDDPVVQEAAQHALRTLQQASNSLATYELSEIVSAEAELKDESAHFDLLLKTKRGTKEEHFKSEVHRTGEGKWSVKHATPQ</sequence>
<dbReference type="InterPro" id="IPR046350">
    <property type="entry name" value="Cystatin_sf"/>
</dbReference>
<dbReference type="InterPro" id="IPR000010">
    <property type="entry name" value="Cystatin_dom"/>
</dbReference>
<dbReference type="Proteomes" id="UP000822688">
    <property type="component" value="Chromosome 10"/>
</dbReference>
<dbReference type="PROSITE" id="PS00287">
    <property type="entry name" value="CYSTATIN"/>
    <property type="match status" value="1"/>
</dbReference>
<dbReference type="EMBL" id="CM026431">
    <property type="protein sequence ID" value="KAG0558240.1"/>
    <property type="molecule type" value="Genomic_DNA"/>
</dbReference>
<evidence type="ECO:0000313" key="7">
    <source>
        <dbReference type="Proteomes" id="UP000822688"/>
    </source>
</evidence>
<feature type="compositionally biased region" description="Basic and acidic residues" evidence="4">
    <location>
        <begin position="219"/>
        <end position="230"/>
    </location>
</feature>
<keyword evidence="7" id="KW-1185">Reference proteome</keyword>
<feature type="region of interest" description="Disordered" evidence="4">
    <location>
        <begin position="219"/>
        <end position="241"/>
    </location>
</feature>